<feature type="region of interest" description="Disordered" evidence="1">
    <location>
        <begin position="39"/>
        <end position="90"/>
    </location>
</feature>
<gene>
    <name evidence="2" type="ORF">AAHA92_15140</name>
</gene>
<protein>
    <submittedName>
        <fullName evidence="2">Uncharacterized protein</fullName>
    </submittedName>
</protein>
<dbReference type="Proteomes" id="UP001567538">
    <property type="component" value="Unassembled WGS sequence"/>
</dbReference>
<name>A0ABD1HDR4_SALDI</name>
<sequence>MYIQYEPLDIEMEVPSIYVIEVLPLLVFSQMVKRRCISKPPKTDGAKTLGNVNKRRKHELTQSEAANEPDGVNIQQEAKESDKEATWSRG</sequence>
<dbReference type="AlphaFoldDB" id="A0ABD1HDR4"/>
<evidence type="ECO:0000256" key="1">
    <source>
        <dbReference type="SAM" id="MobiDB-lite"/>
    </source>
</evidence>
<organism evidence="2 3">
    <name type="scientific">Salvia divinorum</name>
    <name type="common">Maria pastora</name>
    <name type="synonym">Diviner's sage</name>
    <dbReference type="NCBI Taxonomy" id="28513"/>
    <lineage>
        <taxon>Eukaryota</taxon>
        <taxon>Viridiplantae</taxon>
        <taxon>Streptophyta</taxon>
        <taxon>Embryophyta</taxon>
        <taxon>Tracheophyta</taxon>
        <taxon>Spermatophyta</taxon>
        <taxon>Magnoliopsida</taxon>
        <taxon>eudicotyledons</taxon>
        <taxon>Gunneridae</taxon>
        <taxon>Pentapetalae</taxon>
        <taxon>asterids</taxon>
        <taxon>lamiids</taxon>
        <taxon>Lamiales</taxon>
        <taxon>Lamiaceae</taxon>
        <taxon>Nepetoideae</taxon>
        <taxon>Mentheae</taxon>
        <taxon>Salviinae</taxon>
        <taxon>Salvia</taxon>
        <taxon>Salvia subgen. Calosphace</taxon>
    </lineage>
</organism>
<evidence type="ECO:0000313" key="3">
    <source>
        <dbReference type="Proteomes" id="UP001567538"/>
    </source>
</evidence>
<comment type="caution">
    <text evidence="2">The sequence shown here is derived from an EMBL/GenBank/DDBJ whole genome shotgun (WGS) entry which is preliminary data.</text>
</comment>
<feature type="compositionally biased region" description="Basic and acidic residues" evidence="1">
    <location>
        <begin position="77"/>
        <end position="90"/>
    </location>
</feature>
<accession>A0ABD1HDR4</accession>
<proteinExistence type="predicted"/>
<evidence type="ECO:0000313" key="2">
    <source>
        <dbReference type="EMBL" id="KAL1554595.1"/>
    </source>
</evidence>
<dbReference type="EMBL" id="JBEAFC010000006">
    <property type="protein sequence ID" value="KAL1554595.1"/>
    <property type="molecule type" value="Genomic_DNA"/>
</dbReference>
<keyword evidence="3" id="KW-1185">Reference proteome</keyword>
<reference evidence="2 3" key="1">
    <citation type="submission" date="2024-06" db="EMBL/GenBank/DDBJ databases">
        <title>A chromosome level genome sequence of Diviner's sage (Salvia divinorum).</title>
        <authorList>
            <person name="Ford S.A."/>
            <person name="Ro D.-K."/>
            <person name="Ness R.W."/>
            <person name="Phillips M.A."/>
        </authorList>
    </citation>
    <scope>NUCLEOTIDE SEQUENCE [LARGE SCALE GENOMIC DNA]</scope>
    <source>
        <strain evidence="2">SAF-2024a</strain>
        <tissue evidence="2">Leaf</tissue>
    </source>
</reference>